<name>A0A511V8C2_9BACL</name>
<dbReference type="AlphaFoldDB" id="A0A511V8C2"/>
<dbReference type="Gene3D" id="3.60.40.10">
    <property type="entry name" value="PPM-type phosphatase domain"/>
    <property type="match status" value="1"/>
</dbReference>
<dbReference type="SMART" id="SM00331">
    <property type="entry name" value="PP2C_SIG"/>
    <property type="match status" value="1"/>
</dbReference>
<dbReference type="PANTHER" id="PTHR43156">
    <property type="entry name" value="STAGE II SPORULATION PROTEIN E-RELATED"/>
    <property type="match status" value="1"/>
</dbReference>
<feature type="transmembrane region" description="Helical" evidence="2">
    <location>
        <begin position="92"/>
        <end position="110"/>
    </location>
</feature>
<keyword evidence="2" id="KW-1133">Transmembrane helix</keyword>
<dbReference type="InterPro" id="IPR036457">
    <property type="entry name" value="PPM-type-like_dom_sf"/>
</dbReference>
<sequence length="479" mass="54507">MEFTAYYLINFFSNRLLNVLSEMVLFLFLFVWFSHINPAIKNKMSVNVTYPLSMIILLYYGPLESIVLSFTGTFLGCLFFRQPIIRREGRRQLASLLISTCVYIACGPLYAWKLEIFPLLLILSAYQLTYFILEVQGKARNTGLSMAEYTGKIQVSEWFMYAYVFFSTAVLVLLFAHHPFITTFAIIGKSICSQHFMKNFYILQEKSRLRDLRIQEAMNKDLEFARQVQFQLLKPTPRIIEGWRIDADYCPAKQVSGDYYDIAYTNNKKIRLLIADVMGKGLAASLLMTTLSAITRERMTRSLSPKDLLSFINTQLYENLKASTAFITILCVDVDPVSGAITYCSAGHHPPLIRSADGTVRTLTLGKNASVGMLPNPQFNEGTDQINKEDYLLLYTDGAIEIRNQKPSWGRSALQQYLSDWPASRPVYQLSKQLISDLTDKNEHGLHDDITLLSMSFAETGMRHHEKSQKKGGTVHAAL</sequence>
<comment type="caution">
    <text evidence="4">The sequence shown here is derived from an EMBL/GenBank/DDBJ whole genome shotgun (WGS) entry which is preliminary data.</text>
</comment>
<keyword evidence="1" id="KW-0378">Hydrolase</keyword>
<organism evidence="4 5">
    <name type="scientific">Aneurinibacillus danicus</name>
    <dbReference type="NCBI Taxonomy" id="267746"/>
    <lineage>
        <taxon>Bacteria</taxon>
        <taxon>Bacillati</taxon>
        <taxon>Bacillota</taxon>
        <taxon>Bacilli</taxon>
        <taxon>Bacillales</taxon>
        <taxon>Paenibacillaceae</taxon>
        <taxon>Aneurinibacillus group</taxon>
        <taxon>Aneurinibacillus</taxon>
    </lineage>
</organism>
<proteinExistence type="predicted"/>
<evidence type="ECO:0000259" key="3">
    <source>
        <dbReference type="SMART" id="SM00331"/>
    </source>
</evidence>
<dbReference type="Pfam" id="PF07228">
    <property type="entry name" value="SpoIIE"/>
    <property type="match status" value="1"/>
</dbReference>
<feature type="transmembrane region" description="Helical" evidence="2">
    <location>
        <begin position="158"/>
        <end position="176"/>
    </location>
</feature>
<evidence type="ECO:0000256" key="1">
    <source>
        <dbReference type="ARBA" id="ARBA00022801"/>
    </source>
</evidence>
<feature type="domain" description="PPM-type phosphatase" evidence="3">
    <location>
        <begin position="240"/>
        <end position="457"/>
    </location>
</feature>
<protein>
    <recommendedName>
        <fullName evidence="3">PPM-type phosphatase domain-containing protein</fullName>
    </recommendedName>
</protein>
<dbReference type="RefSeq" id="WP_146810318.1">
    <property type="nucleotide sequence ID" value="NZ_BJXX01000112.1"/>
</dbReference>
<reference evidence="4 5" key="1">
    <citation type="submission" date="2019-07" db="EMBL/GenBank/DDBJ databases">
        <title>Whole genome shotgun sequence of Aneurinibacillus danicus NBRC 102444.</title>
        <authorList>
            <person name="Hosoyama A."/>
            <person name="Uohara A."/>
            <person name="Ohji S."/>
            <person name="Ichikawa N."/>
        </authorList>
    </citation>
    <scope>NUCLEOTIDE SEQUENCE [LARGE SCALE GENOMIC DNA]</scope>
    <source>
        <strain evidence="4 5">NBRC 102444</strain>
    </source>
</reference>
<dbReference type="EMBL" id="BJXX01000112">
    <property type="protein sequence ID" value="GEN35049.1"/>
    <property type="molecule type" value="Genomic_DNA"/>
</dbReference>
<dbReference type="InterPro" id="IPR052016">
    <property type="entry name" value="Bact_Sigma-Reg"/>
</dbReference>
<keyword evidence="2" id="KW-0812">Transmembrane</keyword>
<keyword evidence="5" id="KW-1185">Reference proteome</keyword>
<dbReference type="InterPro" id="IPR001932">
    <property type="entry name" value="PPM-type_phosphatase-like_dom"/>
</dbReference>
<feature type="transmembrane region" description="Helical" evidence="2">
    <location>
        <begin position="116"/>
        <end position="137"/>
    </location>
</feature>
<evidence type="ECO:0000313" key="5">
    <source>
        <dbReference type="Proteomes" id="UP000321157"/>
    </source>
</evidence>
<feature type="transmembrane region" description="Helical" evidence="2">
    <location>
        <begin position="56"/>
        <end position="80"/>
    </location>
</feature>
<dbReference type="Proteomes" id="UP000321157">
    <property type="component" value="Unassembled WGS sequence"/>
</dbReference>
<gene>
    <name evidence="4" type="ORF">ADA01nite_25090</name>
</gene>
<feature type="transmembrane region" description="Helical" evidence="2">
    <location>
        <begin position="16"/>
        <end position="36"/>
    </location>
</feature>
<dbReference type="PANTHER" id="PTHR43156:SF2">
    <property type="entry name" value="STAGE II SPORULATION PROTEIN E"/>
    <property type="match status" value="1"/>
</dbReference>
<keyword evidence="2" id="KW-0472">Membrane</keyword>
<accession>A0A511V8C2</accession>
<dbReference type="GO" id="GO:0016791">
    <property type="term" value="F:phosphatase activity"/>
    <property type="evidence" value="ECO:0007669"/>
    <property type="project" value="TreeGrafter"/>
</dbReference>
<dbReference type="OrthoDB" id="311592at2"/>
<dbReference type="SUPFAM" id="SSF81606">
    <property type="entry name" value="PP2C-like"/>
    <property type="match status" value="1"/>
</dbReference>
<evidence type="ECO:0000313" key="4">
    <source>
        <dbReference type="EMBL" id="GEN35049.1"/>
    </source>
</evidence>
<evidence type="ECO:0000256" key="2">
    <source>
        <dbReference type="SAM" id="Phobius"/>
    </source>
</evidence>